<reference evidence="2" key="2">
    <citation type="submission" date="2016-06" db="UniProtKB">
        <authorList>
            <consortium name="WormBaseParasite"/>
        </authorList>
    </citation>
    <scope>IDENTIFICATION</scope>
</reference>
<dbReference type="InterPro" id="IPR010255">
    <property type="entry name" value="Haem_peroxidase_sf"/>
</dbReference>
<dbReference type="Proteomes" id="UP000050741">
    <property type="component" value="Unassembled WGS sequence"/>
</dbReference>
<protein>
    <submittedName>
        <fullName evidence="2">Secreted protein</fullName>
    </submittedName>
</protein>
<reference evidence="1" key="1">
    <citation type="submission" date="2014-05" db="EMBL/GenBank/DDBJ databases">
        <title>The genome and life-stage specific transcriptomes of Globodera pallida elucidate key aspects of plant parasitism by a cyst nematode.</title>
        <authorList>
            <person name="Cotton J.A."/>
            <person name="Lilley C.J."/>
            <person name="Jones L.M."/>
            <person name="Kikuchi T."/>
            <person name="Reid A.J."/>
            <person name="Thorpe P."/>
            <person name="Tsai I.J."/>
            <person name="Beasley H."/>
            <person name="Blok V."/>
            <person name="Cock P.J.A."/>
            <person name="Van den Akker S.E."/>
            <person name="Holroyd N."/>
            <person name="Hunt M."/>
            <person name="Mantelin S."/>
            <person name="Naghra H."/>
            <person name="Pain A."/>
            <person name="Palomares-Rius J.E."/>
            <person name="Zarowiecki M."/>
            <person name="Berriman M."/>
            <person name="Jones J.T."/>
            <person name="Urwin P.E."/>
        </authorList>
    </citation>
    <scope>NUCLEOTIDE SEQUENCE [LARGE SCALE GENOMIC DNA]</scope>
    <source>
        <strain evidence="1">Lindley</strain>
    </source>
</reference>
<dbReference type="GO" id="GO:0020037">
    <property type="term" value="F:heme binding"/>
    <property type="evidence" value="ECO:0007669"/>
    <property type="project" value="InterPro"/>
</dbReference>
<keyword evidence="1" id="KW-1185">Reference proteome</keyword>
<name>A0A183BN00_GLOPA</name>
<evidence type="ECO:0000313" key="2">
    <source>
        <dbReference type="WBParaSite" id="GPLIN_000198500"/>
    </source>
</evidence>
<proteinExistence type="predicted"/>
<dbReference type="InterPro" id="IPR037120">
    <property type="entry name" value="Haem_peroxidase_sf_animal"/>
</dbReference>
<dbReference type="WBParaSite" id="GPLIN_000198500">
    <property type="protein sequence ID" value="GPLIN_000198500"/>
    <property type="gene ID" value="GPLIN_000198500"/>
</dbReference>
<dbReference type="PROSITE" id="PS50292">
    <property type="entry name" value="PEROXIDASE_3"/>
    <property type="match status" value="1"/>
</dbReference>
<dbReference type="AlphaFoldDB" id="A0A183BN00"/>
<accession>A0A183BN00</accession>
<dbReference type="Gene3D" id="1.10.640.10">
    <property type="entry name" value="Haem peroxidase domain superfamily, animal type"/>
    <property type="match status" value="1"/>
</dbReference>
<dbReference type="Pfam" id="PF03098">
    <property type="entry name" value="An_peroxidase"/>
    <property type="match status" value="1"/>
</dbReference>
<dbReference type="InterPro" id="IPR019791">
    <property type="entry name" value="Haem_peroxidase_animal"/>
</dbReference>
<dbReference type="GO" id="GO:0004601">
    <property type="term" value="F:peroxidase activity"/>
    <property type="evidence" value="ECO:0007669"/>
    <property type="project" value="InterPro"/>
</dbReference>
<organism evidence="1 2">
    <name type="scientific">Globodera pallida</name>
    <name type="common">Potato cyst nematode worm</name>
    <name type="synonym">Heterodera pallida</name>
    <dbReference type="NCBI Taxonomy" id="36090"/>
    <lineage>
        <taxon>Eukaryota</taxon>
        <taxon>Metazoa</taxon>
        <taxon>Ecdysozoa</taxon>
        <taxon>Nematoda</taxon>
        <taxon>Chromadorea</taxon>
        <taxon>Rhabditida</taxon>
        <taxon>Tylenchina</taxon>
        <taxon>Tylenchomorpha</taxon>
        <taxon>Tylenchoidea</taxon>
        <taxon>Heteroderidae</taxon>
        <taxon>Heteroderinae</taxon>
        <taxon>Globodera</taxon>
    </lineage>
</organism>
<dbReference type="GO" id="GO:0006979">
    <property type="term" value="P:response to oxidative stress"/>
    <property type="evidence" value="ECO:0007669"/>
    <property type="project" value="InterPro"/>
</dbReference>
<sequence length="72" mass="8219">MVVFAVLSVQIHGLERVTEYQRYDGWFNNLANPQWGSVGSRLHRDAPSNYEDGYQERGGALRSFENGTMLRA</sequence>
<evidence type="ECO:0000313" key="1">
    <source>
        <dbReference type="Proteomes" id="UP000050741"/>
    </source>
</evidence>
<dbReference type="SUPFAM" id="SSF48113">
    <property type="entry name" value="Heme-dependent peroxidases"/>
    <property type="match status" value="1"/>
</dbReference>